<feature type="domain" description="Neprosin PEP catalytic" evidence="1">
    <location>
        <begin position="117"/>
        <end position="177"/>
    </location>
</feature>
<dbReference type="InterPro" id="IPR004314">
    <property type="entry name" value="Neprosin"/>
</dbReference>
<dbReference type="PROSITE" id="PS52045">
    <property type="entry name" value="NEPROSIN_PEP_CD"/>
    <property type="match status" value="1"/>
</dbReference>
<organism evidence="2 3">
    <name type="scientific">Brassica cretica</name>
    <name type="common">Mustard</name>
    <dbReference type="NCBI Taxonomy" id="69181"/>
    <lineage>
        <taxon>Eukaryota</taxon>
        <taxon>Viridiplantae</taxon>
        <taxon>Streptophyta</taxon>
        <taxon>Embryophyta</taxon>
        <taxon>Tracheophyta</taxon>
        <taxon>Spermatophyta</taxon>
        <taxon>Magnoliopsida</taxon>
        <taxon>eudicotyledons</taxon>
        <taxon>Gunneridae</taxon>
        <taxon>Pentapetalae</taxon>
        <taxon>rosids</taxon>
        <taxon>malvids</taxon>
        <taxon>Brassicales</taxon>
        <taxon>Brassicaceae</taxon>
        <taxon>Brassiceae</taxon>
        <taxon>Brassica</taxon>
    </lineage>
</organism>
<evidence type="ECO:0000313" key="2">
    <source>
        <dbReference type="EMBL" id="KAF3495652.1"/>
    </source>
</evidence>
<reference evidence="2 3" key="1">
    <citation type="journal article" date="2020" name="BMC Genomics">
        <title>Intraspecific diversification of the crop wild relative Brassica cretica Lam. using demographic model selection.</title>
        <authorList>
            <person name="Kioukis A."/>
            <person name="Michalopoulou V.A."/>
            <person name="Briers L."/>
            <person name="Pirintsos S."/>
            <person name="Studholme D.J."/>
            <person name="Pavlidis P."/>
            <person name="Sarris P.F."/>
        </authorList>
    </citation>
    <scope>NUCLEOTIDE SEQUENCE [LARGE SCALE GENOMIC DNA]</scope>
    <source>
        <strain evidence="3">cv. PFS-1207/04</strain>
    </source>
</reference>
<sequence length="177" mass="20368">MMISSLILADLGVVAIPVSNHKIIFQLLAEFKLSKTWDNLNLLRMHLSKEKLTGTPDDDGTACAPITKQPASDNPFLKNHKIQMKPNYYPEGFFDDNKVSSTNFYKVRKRKTYISLSYDISMHEHDITYVDVDKNYGAKATTNAWEPKINKQNEFIFSQIWLLSDLFRQYLISIEAG</sequence>
<evidence type="ECO:0000313" key="3">
    <source>
        <dbReference type="Proteomes" id="UP000266723"/>
    </source>
</evidence>
<dbReference type="InterPro" id="IPR053168">
    <property type="entry name" value="Glutamic_endopeptidase"/>
</dbReference>
<proteinExistence type="predicted"/>
<gene>
    <name evidence="2" type="ORF">DY000_02054038</name>
</gene>
<dbReference type="EMBL" id="QGKV02002055">
    <property type="protein sequence ID" value="KAF3495652.1"/>
    <property type="molecule type" value="Genomic_DNA"/>
</dbReference>
<dbReference type="PANTHER" id="PTHR31589:SF24">
    <property type="entry name" value="OS07G0205500 PROTEIN"/>
    <property type="match status" value="1"/>
</dbReference>
<evidence type="ECO:0000259" key="1">
    <source>
        <dbReference type="PROSITE" id="PS52045"/>
    </source>
</evidence>
<keyword evidence="3" id="KW-1185">Reference proteome</keyword>
<protein>
    <recommendedName>
        <fullName evidence="1">Neprosin PEP catalytic domain-containing protein</fullName>
    </recommendedName>
</protein>
<name>A0ABQ7ADC9_BRACR</name>
<dbReference type="PANTHER" id="PTHR31589">
    <property type="entry name" value="PROTEIN, PUTATIVE (DUF239)-RELATED-RELATED"/>
    <property type="match status" value="1"/>
</dbReference>
<dbReference type="Proteomes" id="UP000266723">
    <property type="component" value="Unassembled WGS sequence"/>
</dbReference>
<accession>A0ABQ7ADC9</accession>
<comment type="caution">
    <text evidence="2">The sequence shown here is derived from an EMBL/GenBank/DDBJ whole genome shotgun (WGS) entry which is preliminary data.</text>
</comment>